<dbReference type="SMART" id="SM00928">
    <property type="entry name" value="NADH_4Fe-4S"/>
    <property type="match status" value="1"/>
</dbReference>
<dbReference type="InterPro" id="IPR001949">
    <property type="entry name" value="NADH-UbQ_OxRdtase_51kDa_CS"/>
</dbReference>
<dbReference type="Pfam" id="PF01512">
    <property type="entry name" value="Complex1_51K"/>
    <property type="match status" value="1"/>
</dbReference>
<accession>A0ABP3Q1K2</accession>
<dbReference type="SUPFAM" id="SSF140490">
    <property type="entry name" value="Nqo1C-terminal domain-like"/>
    <property type="match status" value="1"/>
</dbReference>
<evidence type="ECO:0000313" key="9">
    <source>
        <dbReference type="EMBL" id="GAA0577936.1"/>
    </source>
</evidence>
<dbReference type="Gene3D" id="3.40.30.10">
    <property type="entry name" value="Glutaredoxin"/>
    <property type="match status" value="1"/>
</dbReference>
<dbReference type="Gene3D" id="1.20.1440.230">
    <property type="entry name" value="NADH-ubiquinone oxidoreductase 51kDa subunit, iron-sulphur binding domain"/>
    <property type="match status" value="1"/>
</dbReference>
<keyword evidence="6" id="KW-0411">Iron-sulfur</keyword>
<evidence type="ECO:0000256" key="6">
    <source>
        <dbReference type="ARBA" id="ARBA00023014"/>
    </source>
</evidence>
<dbReference type="CDD" id="cd03082">
    <property type="entry name" value="TRX_Fd_NuoE_W_FDH_beta"/>
    <property type="match status" value="1"/>
</dbReference>
<dbReference type="InterPro" id="IPR037225">
    <property type="entry name" value="Nuo51_FMN-bd_sf"/>
</dbReference>
<dbReference type="Gene3D" id="1.10.10.1590">
    <property type="entry name" value="NADH-quinone oxidoreductase subunit E"/>
    <property type="match status" value="1"/>
</dbReference>
<dbReference type="InterPro" id="IPR019575">
    <property type="entry name" value="Nuop51_4Fe4S-bd"/>
</dbReference>
<dbReference type="PANTHER" id="PTHR43578">
    <property type="entry name" value="NADH-QUINONE OXIDOREDUCTASE SUBUNIT F"/>
    <property type="match status" value="1"/>
</dbReference>
<feature type="region of interest" description="Disordered" evidence="7">
    <location>
        <begin position="1"/>
        <end position="27"/>
    </location>
</feature>
<keyword evidence="3" id="KW-0004">4Fe-4S</keyword>
<comment type="cofactor">
    <cofactor evidence="1">
        <name>FMN</name>
        <dbReference type="ChEBI" id="CHEBI:58210"/>
    </cofactor>
</comment>
<dbReference type="PANTHER" id="PTHR43578:SF3">
    <property type="entry name" value="NADH-QUINONE OXIDOREDUCTASE SUBUNIT F"/>
    <property type="match status" value="1"/>
</dbReference>
<evidence type="ECO:0000256" key="3">
    <source>
        <dbReference type="ARBA" id="ARBA00022485"/>
    </source>
</evidence>
<evidence type="ECO:0000256" key="1">
    <source>
        <dbReference type="ARBA" id="ARBA00001917"/>
    </source>
</evidence>
<reference evidence="10" key="1">
    <citation type="journal article" date="2019" name="Int. J. Syst. Evol. Microbiol.">
        <title>The Global Catalogue of Microorganisms (GCM) 10K type strain sequencing project: providing services to taxonomists for standard genome sequencing and annotation.</title>
        <authorList>
            <consortium name="The Broad Institute Genomics Platform"/>
            <consortium name="The Broad Institute Genome Sequencing Center for Infectious Disease"/>
            <person name="Wu L."/>
            <person name="Ma J."/>
        </authorList>
    </citation>
    <scope>NUCLEOTIDE SEQUENCE [LARGE SCALE GENOMIC DNA]</scope>
    <source>
        <strain evidence="10">JCM 9933</strain>
    </source>
</reference>
<evidence type="ECO:0000256" key="7">
    <source>
        <dbReference type="SAM" id="MobiDB-lite"/>
    </source>
</evidence>
<evidence type="ECO:0000313" key="10">
    <source>
        <dbReference type="Proteomes" id="UP001501588"/>
    </source>
</evidence>
<dbReference type="SUPFAM" id="SSF52833">
    <property type="entry name" value="Thioredoxin-like"/>
    <property type="match status" value="1"/>
</dbReference>
<dbReference type="PROSITE" id="PS00645">
    <property type="entry name" value="COMPLEX1_51K_2"/>
    <property type="match status" value="1"/>
</dbReference>
<dbReference type="Pfam" id="PF10589">
    <property type="entry name" value="NADH_4Fe-4S"/>
    <property type="match status" value="1"/>
</dbReference>
<comment type="similarity">
    <text evidence="2">Belongs to the complex I 51 kDa subunit family.</text>
</comment>
<dbReference type="SUPFAM" id="SSF142984">
    <property type="entry name" value="Nqo1 middle domain-like"/>
    <property type="match status" value="1"/>
</dbReference>
<evidence type="ECO:0000259" key="8">
    <source>
        <dbReference type="SMART" id="SM00928"/>
    </source>
</evidence>
<evidence type="ECO:0000256" key="4">
    <source>
        <dbReference type="ARBA" id="ARBA00022723"/>
    </source>
</evidence>
<dbReference type="Proteomes" id="UP001501588">
    <property type="component" value="Unassembled WGS sequence"/>
</dbReference>
<dbReference type="RefSeq" id="WP_343894646.1">
    <property type="nucleotide sequence ID" value="NZ_BAAAFZ010000015.1"/>
</dbReference>
<dbReference type="InterPro" id="IPR037207">
    <property type="entry name" value="Nuop51_4Fe4S-bd_sf"/>
</dbReference>
<keyword evidence="10" id="KW-1185">Reference proteome</keyword>
<name>A0ABP3Q1K2_9PROT</name>
<gene>
    <name evidence="9" type="ORF">GCM10009416_15620</name>
</gene>
<comment type="caution">
    <text evidence="9">The sequence shown here is derived from an EMBL/GenBank/DDBJ whole genome shotgun (WGS) entry which is preliminary data.</text>
</comment>
<dbReference type="EMBL" id="BAAAFZ010000015">
    <property type="protein sequence ID" value="GAA0577936.1"/>
    <property type="molecule type" value="Genomic_DNA"/>
</dbReference>
<organism evidence="9 10">
    <name type="scientific">Craurococcus roseus</name>
    <dbReference type="NCBI Taxonomy" id="77585"/>
    <lineage>
        <taxon>Bacteria</taxon>
        <taxon>Pseudomonadati</taxon>
        <taxon>Pseudomonadota</taxon>
        <taxon>Alphaproteobacteria</taxon>
        <taxon>Acetobacterales</taxon>
        <taxon>Acetobacteraceae</taxon>
        <taxon>Craurococcus</taxon>
    </lineage>
</organism>
<dbReference type="InterPro" id="IPR011538">
    <property type="entry name" value="Nuo51_FMN-bd"/>
</dbReference>
<dbReference type="InterPro" id="IPR036249">
    <property type="entry name" value="Thioredoxin-like_sf"/>
</dbReference>
<sequence>MDGTATPPQQQRRGPRPGPRGRVAGAEASEAVAAATEGLAPRRDLLIEHLHRLQDRHGCLRAGHLVALADRLRMAPVEVFEVATFYHHFEVVEDTAPAPEPVTVRVCESLPCALAGAHGLMAALRAKPPGAGVRVVSAPCIGACHRAPACALGHEPVERATPEAVAAAVANGPPALPDPPALDSYLSRGGYAALRAARADEKAARDTILDALDAGALRGLGGAGFPAARKWRLVMAQPGPRHLVVNADEGEPGTFKDRYCLEKEPHRMLEGMLVAAHAIEAEACWIYLRDEYPHLRRMLEREIAALAAAGLYDKPIHLRRGAGAYICGEETALLESLEGRRGYPRHKPPFPGESGLFGRPTLIHNVETLWLLPEILAEPGAAVRHASMGRRGRQGVRFFSVSGRVREPGEKLAPAGVTARELIEEFSGGMLPGQRFAAYLPGGASGGILPASLGDLPLDFGTLDAQGCFVGSGAVVVLSDQDDLPEAVRNLVHFFKDESCGQCTPCRVGTAKAARLLDAPVWDRSLLKELAAAMADGSICGLGQAAMNPVLTYLRHFPEATP</sequence>
<evidence type="ECO:0000256" key="5">
    <source>
        <dbReference type="ARBA" id="ARBA00023004"/>
    </source>
</evidence>
<dbReference type="InterPro" id="IPR041921">
    <property type="entry name" value="NuoE_N"/>
</dbReference>
<feature type="domain" description="NADH-ubiquinone oxidoreductase 51kDa subunit iron-sulphur binding" evidence="8">
    <location>
        <begin position="485"/>
        <end position="530"/>
    </location>
</feature>
<dbReference type="Gene3D" id="3.10.20.600">
    <property type="match status" value="1"/>
</dbReference>
<evidence type="ECO:0000256" key="2">
    <source>
        <dbReference type="ARBA" id="ARBA00007523"/>
    </source>
</evidence>
<dbReference type="Gene3D" id="3.40.50.11540">
    <property type="entry name" value="NADH-ubiquinone oxidoreductase 51kDa subunit"/>
    <property type="match status" value="1"/>
</dbReference>
<protein>
    <submittedName>
        <fullName evidence="9">NADH-ubiquinone oxidoreductase-F iron-sulfur binding region domain-containing protein</fullName>
    </submittedName>
</protein>
<dbReference type="PROSITE" id="PS00644">
    <property type="entry name" value="COMPLEX1_51K_1"/>
    <property type="match status" value="1"/>
</dbReference>
<keyword evidence="5" id="KW-0408">Iron</keyword>
<keyword evidence="4" id="KW-0479">Metal-binding</keyword>
<dbReference type="Pfam" id="PF01257">
    <property type="entry name" value="2Fe-2S_thioredx"/>
    <property type="match status" value="1"/>
</dbReference>
<dbReference type="SUPFAM" id="SSF142019">
    <property type="entry name" value="Nqo1 FMN-binding domain-like"/>
    <property type="match status" value="1"/>
</dbReference>
<proteinExistence type="inferred from homology"/>